<dbReference type="EMBL" id="ML179353">
    <property type="protein sequence ID" value="THU89899.1"/>
    <property type="molecule type" value="Genomic_DNA"/>
</dbReference>
<sequence length="97" mass="9834">MLLGPWITTAESDARIFDLLTLIIPLVPLSVLSVGSLDSAVALTTLIRSAADGPSLQAVIDAGGVGGTTSPNDAAAQLRLNEDVAPTLLPLALKKGC</sequence>
<proteinExistence type="predicted"/>
<evidence type="ECO:0000313" key="1">
    <source>
        <dbReference type="EMBL" id="THU89899.1"/>
    </source>
</evidence>
<evidence type="ECO:0000313" key="2">
    <source>
        <dbReference type="Proteomes" id="UP000297245"/>
    </source>
</evidence>
<name>A0A4S8LKZ6_DENBC</name>
<dbReference type="Proteomes" id="UP000297245">
    <property type="component" value="Unassembled WGS sequence"/>
</dbReference>
<dbReference type="AlphaFoldDB" id="A0A4S8LKZ6"/>
<organism evidence="1 2">
    <name type="scientific">Dendrothele bispora (strain CBS 962.96)</name>
    <dbReference type="NCBI Taxonomy" id="1314807"/>
    <lineage>
        <taxon>Eukaryota</taxon>
        <taxon>Fungi</taxon>
        <taxon>Dikarya</taxon>
        <taxon>Basidiomycota</taxon>
        <taxon>Agaricomycotina</taxon>
        <taxon>Agaricomycetes</taxon>
        <taxon>Agaricomycetidae</taxon>
        <taxon>Agaricales</taxon>
        <taxon>Agaricales incertae sedis</taxon>
        <taxon>Dendrothele</taxon>
    </lineage>
</organism>
<keyword evidence="2" id="KW-1185">Reference proteome</keyword>
<accession>A0A4S8LKZ6</accession>
<gene>
    <name evidence="1" type="ORF">K435DRAFT_864847</name>
</gene>
<protein>
    <submittedName>
        <fullName evidence="1">Uncharacterized protein</fullName>
    </submittedName>
</protein>
<reference evidence="1 2" key="1">
    <citation type="journal article" date="2019" name="Nat. Ecol. Evol.">
        <title>Megaphylogeny resolves global patterns of mushroom evolution.</title>
        <authorList>
            <person name="Varga T."/>
            <person name="Krizsan K."/>
            <person name="Foldi C."/>
            <person name="Dima B."/>
            <person name="Sanchez-Garcia M."/>
            <person name="Sanchez-Ramirez S."/>
            <person name="Szollosi G.J."/>
            <person name="Szarkandi J.G."/>
            <person name="Papp V."/>
            <person name="Albert L."/>
            <person name="Andreopoulos W."/>
            <person name="Angelini C."/>
            <person name="Antonin V."/>
            <person name="Barry K.W."/>
            <person name="Bougher N.L."/>
            <person name="Buchanan P."/>
            <person name="Buyck B."/>
            <person name="Bense V."/>
            <person name="Catcheside P."/>
            <person name="Chovatia M."/>
            <person name="Cooper J."/>
            <person name="Damon W."/>
            <person name="Desjardin D."/>
            <person name="Finy P."/>
            <person name="Geml J."/>
            <person name="Haridas S."/>
            <person name="Hughes K."/>
            <person name="Justo A."/>
            <person name="Karasinski D."/>
            <person name="Kautmanova I."/>
            <person name="Kiss B."/>
            <person name="Kocsube S."/>
            <person name="Kotiranta H."/>
            <person name="LaButti K.M."/>
            <person name="Lechner B.E."/>
            <person name="Liimatainen K."/>
            <person name="Lipzen A."/>
            <person name="Lukacs Z."/>
            <person name="Mihaltcheva S."/>
            <person name="Morgado L.N."/>
            <person name="Niskanen T."/>
            <person name="Noordeloos M.E."/>
            <person name="Ohm R.A."/>
            <person name="Ortiz-Santana B."/>
            <person name="Ovrebo C."/>
            <person name="Racz N."/>
            <person name="Riley R."/>
            <person name="Savchenko A."/>
            <person name="Shiryaev A."/>
            <person name="Soop K."/>
            <person name="Spirin V."/>
            <person name="Szebenyi C."/>
            <person name="Tomsovsky M."/>
            <person name="Tulloss R.E."/>
            <person name="Uehling J."/>
            <person name="Grigoriev I.V."/>
            <person name="Vagvolgyi C."/>
            <person name="Papp T."/>
            <person name="Martin F.M."/>
            <person name="Miettinen O."/>
            <person name="Hibbett D.S."/>
            <person name="Nagy L.G."/>
        </authorList>
    </citation>
    <scope>NUCLEOTIDE SEQUENCE [LARGE SCALE GENOMIC DNA]</scope>
    <source>
        <strain evidence="1 2">CBS 962.96</strain>
    </source>
</reference>